<dbReference type="CDD" id="cd07483">
    <property type="entry name" value="Peptidases_S8_Subtilisin_Novo-like"/>
    <property type="match status" value="1"/>
</dbReference>
<dbReference type="Proteomes" id="UP000220102">
    <property type="component" value="Unassembled WGS sequence"/>
</dbReference>
<feature type="signal peptide" evidence="8">
    <location>
        <begin position="1"/>
        <end position="22"/>
    </location>
</feature>
<keyword evidence="2 5" id="KW-0645">Protease</keyword>
<dbReference type="GO" id="GO:0004252">
    <property type="term" value="F:serine-type endopeptidase activity"/>
    <property type="evidence" value="ECO:0007669"/>
    <property type="project" value="UniProtKB-UniRule"/>
</dbReference>
<feature type="active site" description="Charge relay system" evidence="5">
    <location>
        <position position="346"/>
    </location>
</feature>
<dbReference type="GO" id="GO:0006508">
    <property type="term" value="P:proteolysis"/>
    <property type="evidence" value="ECO:0007669"/>
    <property type="project" value="UniProtKB-KW"/>
</dbReference>
<protein>
    <submittedName>
        <fullName evidence="10">Peptidase S8</fullName>
    </submittedName>
</protein>
<dbReference type="InterPro" id="IPR022398">
    <property type="entry name" value="Peptidase_S8_His-AS"/>
</dbReference>
<feature type="compositionally biased region" description="Basic and acidic residues" evidence="7">
    <location>
        <begin position="88"/>
        <end position="98"/>
    </location>
</feature>
<keyword evidence="8" id="KW-0732">Signal</keyword>
<evidence type="ECO:0000256" key="5">
    <source>
        <dbReference type="PROSITE-ProRule" id="PRU01240"/>
    </source>
</evidence>
<dbReference type="AlphaFoldDB" id="A0A2A8D0S2"/>
<feature type="region of interest" description="Disordered" evidence="7">
    <location>
        <begin position="20"/>
        <end position="105"/>
    </location>
</feature>
<feature type="chain" id="PRO_5012405345" evidence="8">
    <location>
        <begin position="23"/>
        <end position="593"/>
    </location>
</feature>
<dbReference type="PIRSF" id="PIRSF037892">
    <property type="entry name" value="Subtilisin_rel_SRU_0565"/>
    <property type="match status" value="1"/>
</dbReference>
<dbReference type="Pfam" id="PF00082">
    <property type="entry name" value="Peptidase_S8"/>
    <property type="match status" value="1"/>
</dbReference>
<comment type="similarity">
    <text evidence="1 5 6">Belongs to the peptidase S8 family.</text>
</comment>
<dbReference type="SUPFAM" id="SSF52743">
    <property type="entry name" value="Subtilisin-like"/>
    <property type="match status" value="1"/>
</dbReference>
<dbReference type="PROSITE" id="PS00136">
    <property type="entry name" value="SUBTILASE_ASP"/>
    <property type="match status" value="1"/>
</dbReference>
<gene>
    <name evidence="10" type="ORF">CRI94_05060</name>
</gene>
<organism evidence="10 11">
    <name type="scientific">Longibacter salinarum</name>
    <dbReference type="NCBI Taxonomy" id="1850348"/>
    <lineage>
        <taxon>Bacteria</taxon>
        <taxon>Pseudomonadati</taxon>
        <taxon>Rhodothermota</taxon>
        <taxon>Rhodothermia</taxon>
        <taxon>Rhodothermales</taxon>
        <taxon>Salisaetaceae</taxon>
        <taxon>Longibacter</taxon>
    </lineage>
</organism>
<evidence type="ECO:0000313" key="10">
    <source>
        <dbReference type="EMBL" id="PEN14403.1"/>
    </source>
</evidence>
<feature type="active site" description="Charge relay system" evidence="5">
    <location>
        <position position="130"/>
    </location>
</feature>
<dbReference type="PROSITE" id="PS51257">
    <property type="entry name" value="PROKAR_LIPOPROTEIN"/>
    <property type="match status" value="1"/>
</dbReference>
<dbReference type="InterPro" id="IPR015500">
    <property type="entry name" value="Peptidase_S8_subtilisin-rel"/>
</dbReference>
<proteinExistence type="inferred from homology"/>
<sequence>MPKARLFVFLLVLALVSGCSSSQPTVSNQQTSEPTTQTSSADTADTQAAESASSTEQAKPSESGPAPSGPPEKEAKPEPSLADAIESAPKDWQHRSLSDGDVPGIGTKMAYETILQGRKPRQTVVVAVIDSGVDTEHDDLDDNIWVNEDEVPGNSVDDDNNGYVDDVHGWNFLGGPDGDNIDNAPMELTRIVRTLGETFANVDSASVKPEYREDYERYQRLKSKLDEMRASKQQEFNNVRNAYEAMKYATQMLEQSLGTDSLSLSKVQNLTSPRRDLQQARDIFVHFAKNDLRLEDIEEYKTNIENQLRYGYDLEFDPRPIVGDNPDDLSERFYGNNDVTGPDATHGTHVAGIIAAERNNGLGIDGIAEGTKIMALRAVPDGDERDKDVANAIRYAADNGADIINMSFGKDYSPEKEAVDAAVRYADSLGVLMIHAAGNDGANVDSTDNFPSEVYLNGESPQAWITVGASSWKSDTSLAASFSNYGPARVDLFAPGVDIYSTTPDHKYDRFPGTSMAAPMVSGVAALIMAHYPELSAMDVRSILLESTTTFPDRMVVVPGGNRQVPFSSLSTTGGIVNVVEALKLAERHISAQ</sequence>
<accession>A0A2A8D0S2</accession>
<evidence type="ECO:0000256" key="1">
    <source>
        <dbReference type="ARBA" id="ARBA00011073"/>
    </source>
</evidence>
<dbReference type="PROSITE" id="PS00137">
    <property type="entry name" value="SUBTILASE_HIS"/>
    <property type="match status" value="1"/>
</dbReference>
<dbReference type="InterPro" id="IPR000209">
    <property type="entry name" value="Peptidase_S8/S53_dom"/>
</dbReference>
<dbReference type="Gene3D" id="3.40.50.200">
    <property type="entry name" value="Peptidase S8/S53 domain"/>
    <property type="match status" value="2"/>
</dbReference>
<comment type="caution">
    <text evidence="10">The sequence shown here is derived from an EMBL/GenBank/DDBJ whole genome shotgun (WGS) entry which is preliminary data.</text>
</comment>
<dbReference type="InterPro" id="IPR034080">
    <property type="entry name" value="Protease_P7-like_dom"/>
</dbReference>
<name>A0A2A8D0S2_9BACT</name>
<dbReference type="PROSITE" id="PS00138">
    <property type="entry name" value="SUBTILASE_SER"/>
    <property type="match status" value="1"/>
</dbReference>
<keyword evidence="4 5" id="KW-0720">Serine protease</keyword>
<dbReference type="InterPro" id="IPR023828">
    <property type="entry name" value="Peptidase_S8_Ser-AS"/>
</dbReference>
<dbReference type="PANTHER" id="PTHR43806:SF11">
    <property type="entry name" value="CEREVISIN-RELATED"/>
    <property type="match status" value="1"/>
</dbReference>
<dbReference type="InterPro" id="IPR036852">
    <property type="entry name" value="Peptidase_S8/S53_dom_sf"/>
</dbReference>
<reference evidence="10 11" key="1">
    <citation type="submission" date="2017-10" db="EMBL/GenBank/DDBJ databases">
        <title>Draft genome of Longibacter Salinarum.</title>
        <authorList>
            <person name="Goh K.M."/>
            <person name="Shamsir M.S."/>
            <person name="Lim S.W."/>
        </authorList>
    </citation>
    <scope>NUCLEOTIDE SEQUENCE [LARGE SCALE GENOMIC DNA]</scope>
    <source>
        <strain evidence="10 11">KCTC 52045</strain>
    </source>
</reference>
<evidence type="ECO:0000259" key="9">
    <source>
        <dbReference type="Pfam" id="PF00082"/>
    </source>
</evidence>
<evidence type="ECO:0000313" key="11">
    <source>
        <dbReference type="Proteomes" id="UP000220102"/>
    </source>
</evidence>
<dbReference type="InterPro" id="IPR017308">
    <property type="entry name" value="Pept_S8_subtilisin_bacteroid"/>
</dbReference>
<dbReference type="PROSITE" id="PS51892">
    <property type="entry name" value="SUBTILASE"/>
    <property type="match status" value="1"/>
</dbReference>
<dbReference type="PRINTS" id="PR00723">
    <property type="entry name" value="SUBTILISIN"/>
</dbReference>
<dbReference type="InterPro" id="IPR023827">
    <property type="entry name" value="Peptidase_S8_Asp-AS"/>
</dbReference>
<feature type="active site" description="Charge relay system" evidence="5">
    <location>
        <position position="515"/>
    </location>
</feature>
<dbReference type="InterPro" id="IPR050131">
    <property type="entry name" value="Peptidase_S8_subtilisin-like"/>
</dbReference>
<evidence type="ECO:0000256" key="7">
    <source>
        <dbReference type="SAM" id="MobiDB-lite"/>
    </source>
</evidence>
<evidence type="ECO:0000256" key="3">
    <source>
        <dbReference type="ARBA" id="ARBA00022801"/>
    </source>
</evidence>
<dbReference type="EMBL" id="PDEQ01000002">
    <property type="protein sequence ID" value="PEN14403.1"/>
    <property type="molecule type" value="Genomic_DNA"/>
</dbReference>
<feature type="compositionally biased region" description="Low complexity" evidence="7">
    <location>
        <begin position="27"/>
        <end position="66"/>
    </location>
</feature>
<dbReference type="RefSeq" id="WP_098074584.1">
    <property type="nucleotide sequence ID" value="NZ_PDEQ01000002.1"/>
</dbReference>
<evidence type="ECO:0000256" key="2">
    <source>
        <dbReference type="ARBA" id="ARBA00022670"/>
    </source>
</evidence>
<feature type="domain" description="Peptidase S8/S53" evidence="9">
    <location>
        <begin position="122"/>
        <end position="550"/>
    </location>
</feature>
<dbReference type="OrthoDB" id="9798386at2"/>
<evidence type="ECO:0000256" key="6">
    <source>
        <dbReference type="RuleBase" id="RU003355"/>
    </source>
</evidence>
<evidence type="ECO:0000256" key="8">
    <source>
        <dbReference type="SAM" id="SignalP"/>
    </source>
</evidence>
<evidence type="ECO:0000256" key="4">
    <source>
        <dbReference type="ARBA" id="ARBA00022825"/>
    </source>
</evidence>
<keyword evidence="3 5" id="KW-0378">Hydrolase</keyword>
<keyword evidence="11" id="KW-1185">Reference proteome</keyword>
<dbReference type="PANTHER" id="PTHR43806">
    <property type="entry name" value="PEPTIDASE S8"/>
    <property type="match status" value="1"/>
</dbReference>